<dbReference type="EMBL" id="JBHLHV010000003">
    <property type="protein sequence ID" value="MFB8894129.1"/>
    <property type="molecule type" value="Genomic_DNA"/>
</dbReference>
<dbReference type="Gene3D" id="3.90.190.20">
    <property type="entry name" value="Mur ligase, C-terminal domain"/>
    <property type="match status" value="1"/>
</dbReference>
<dbReference type="NCBIfam" id="TIGR01085">
    <property type="entry name" value="murE"/>
    <property type="match status" value="1"/>
</dbReference>
<dbReference type="Proteomes" id="UP001589643">
    <property type="component" value="Unassembled WGS sequence"/>
</dbReference>
<feature type="binding site" evidence="4">
    <location>
        <position position="33"/>
    </location>
    <ligand>
        <name>UDP-N-acetyl-alpha-D-muramoyl-L-alanyl-D-glutamate</name>
        <dbReference type="ChEBI" id="CHEBI:83900"/>
    </ligand>
</feature>
<comment type="similarity">
    <text evidence="1 4">Belongs to the MurCDEF family. MurE subfamily.</text>
</comment>
<comment type="caution">
    <text evidence="4">Lacks conserved residue(s) required for the propagation of feature annotation.</text>
</comment>
<dbReference type="SUPFAM" id="SSF53623">
    <property type="entry name" value="MurD-like peptide ligases, catalytic domain"/>
    <property type="match status" value="1"/>
</dbReference>
<dbReference type="InterPro" id="IPR004101">
    <property type="entry name" value="Mur_ligase_C"/>
</dbReference>
<dbReference type="InterPro" id="IPR036615">
    <property type="entry name" value="Mur_ligase_C_dom_sf"/>
</dbReference>
<proteinExistence type="inferred from homology"/>
<dbReference type="EC" id="6.3.2.-" evidence="4"/>
<evidence type="ECO:0000259" key="8">
    <source>
        <dbReference type="Pfam" id="PF08245"/>
    </source>
</evidence>
<gene>
    <name evidence="4" type="primary">murE</name>
    <name evidence="9" type="ORF">AB7P39_14865</name>
</gene>
<evidence type="ECO:0000256" key="5">
    <source>
        <dbReference type="RuleBase" id="RU004135"/>
    </source>
</evidence>
<reference evidence="9 10" key="1">
    <citation type="submission" date="2024-08" db="EMBL/GenBank/DDBJ databases">
        <title>Heavy metals resistant antinobacteria isolated from wastewater.</title>
        <authorList>
            <person name="Roman Ponce B."/>
            <person name="Blanco Mercado M.A."/>
            <person name="Avila Aldana I.N."/>
            <person name="Morales Arrieta S."/>
        </authorList>
    </citation>
    <scope>NUCLEOTIDE SEQUENCE [LARGE SCALE GENOMIC DNA]</scope>
    <source>
        <strain evidence="10">sma-1</strain>
    </source>
</reference>
<keyword evidence="4" id="KW-0963">Cytoplasm</keyword>
<keyword evidence="4" id="KW-0460">Magnesium</keyword>
<keyword evidence="4 5" id="KW-0573">Peptidoglycan synthesis</keyword>
<dbReference type="InterPro" id="IPR036565">
    <property type="entry name" value="Mur-like_cat_sf"/>
</dbReference>
<feature type="binding site" evidence="4">
    <location>
        <position position="180"/>
    </location>
    <ligand>
        <name>UDP-N-acetyl-alpha-D-muramoyl-L-alanyl-D-glutamate</name>
        <dbReference type="ChEBI" id="CHEBI:83900"/>
    </ligand>
</feature>
<dbReference type="Pfam" id="PF02875">
    <property type="entry name" value="Mur_ligase_C"/>
    <property type="match status" value="1"/>
</dbReference>
<comment type="function">
    <text evidence="4">Catalyzes the addition of an amino acid to the nucleotide precursor UDP-N-acetylmuramoyl-L-alanyl-D-glutamate (UMAG) in the biosynthesis of bacterial cell-wall peptidoglycan.</text>
</comment>
<dbReference type="HAMAP" id="MF_00208">
    <property type="entry name" value="MurE"/>
    <property type="match status" value="1"/>
</dbReference>
<dbReference type="Gene3D" id="3.40.1190.10">
    <property type="entry name" value="Mur-like, catalytic domain"/>
    <property type="match status" value="1"/>
</dbReference>
<keyword evidence="2 4" id="KW-0132">Cell division</keyword>
<feature type="binding site" evidence="4">
    <location>
        <begin position="153"/>
        <end position="154"/>
    </location>
    <ligand>
        <name>UDP-N-acetyl-alpha-D-muramoyl-L-alanyl-D-glutamate</name>
        <dbReference type="ChEBI" id="CHEBI:83900"/>
    </ligand>
</feature>
<comment type="pathway">
    <text evidence="4 5">Cell wall biogenesis; peptidoglycan biosynthesis.</text>
</comment>
<dbReference type="RefSeq" id="WP_378720021.1">
    <property type="nucleotide sequence ID" value="NZ_JBHLHV010000003.1"/>
</dbReference>
<protein>
    <recommendedName>
        <fullName evidence="4">UDP-N-acetylmuramyl-tripeptide synthetase</fullName>
        <ecNumber evidence="4">6.3.2.-</ecNumber>
    </recommendedName>
    <alternativeName>
        <fullName evidence="4">UDP-MurNAc-tripeptide synthetase</fullName>
    </alternativeName>
</protein>
<dbReference type="SUPFAM" id="SSF53244">
    <property type="entry name" value="MurD-like peptide ligases, peptide-binding domain"/>
    <property type="match status" value="1"/>
</dbReference>
<feature type="domain" description="Mur ligase central" evidence="8">
    <location>
        <begin position="109"/>
        <end position="308"/>
    </location>
</feature>
<accession>A0ABV5EVZ1</accession>
<dbReference type="NCBIfam" id="NF001126">
    <property type="entry name" value="PRK00139.1-4"/>
    <property type="match status" value="1"/>
</dbReference>
<dbReference type="PANTHER" id="PTHR23135:SF4">
    <property type="entry name" value="UDP-N-ACETYLMURAMOYL-L-ALANYL-D-GLUTAMATE--2,6-DIAMINOPIMELATE LIGASE MURE HOMOLOG, CHLOROPLASTIC"/>
    <property type="match status" value="1"/>
</dbReference>
<evidence type="ECO:0000256" key="4">
    <source>
        <dbReference type="HAMAP-Rule" id="MF_00208"/>
    </source>
</evidence>
<evidence type="ECO:0000256" key="6">
    <source>
        <dbReference type="SAM" id="MobiDB-lite"/>
    </source>
</evidence>
<evidence type="ECO:0000256" key="3">
    <source>
        <dbReference type="ARBA" id="ARBA00023306"/>
    </source>
</evidence>
<feature type="binding site" evidence="4">
    <location>
        <position position="188"/>
    </location>
    <ligand>
        <name>UDP-N-acetyl-alpha-D-muramoyl-L-alanyl-D-glutamate</name>
        <dbReference type="ChEBI" id="CHEBI:83900"/>
    </ligand>
</feature>
<comment type="subcellular location">
    <subcellularLocation>
        <location evidence="4 5">Cytoplasm</location>
    </subcellularLocation>
</comment>
<sequence>MQDAGEGRKLDPDWWATGVAGGNVPGGRLRGDSRTVQIGDVFVALGRDERVREHITQALERDAALVLTDASVTHVDARVRGIPNLAAVIGRLADQYTGHPSAEMTLVGVTGTNGKTSTVQLLAQSWELLGRRAATIGTLGAGLFGALAKTSLTTPSVVDMHELLADIRRAGAEAVAIELSSHALTQGRVEGCHFDIAAFTNLTRDHLDYHESMEAYGQAKQGVFRLPGVRAAVRNIDDPYVAGIALPAGLDDVTVSTSGAAAATVRADDIRMRADGADFTLAIQGDRFEVASPLIGRFNIDNLAMTAGILCAQGIAPDAIARAVGEIRRVPGRMQIVAPGAGPQVVVDYAHTPDALRQALIALSGGAGQLTVVFGCTGDRDRGKRPEMAVIAEELARTIIVTDDDLHHEDGDAIVADILAGFRSVENVRVIRDRATAIAMAVAAAGPDDTILIAGKGHESVQIIGDDAVASDDVSIATGALREWRDKHAAGSGDSQLPRVEGSPASSSAVLSDGSK</sequence>
<dbReference type="PANTHER" id="PTHR23135">
    <property type="entry name" value="MUR LIGASE FAMILY MEMBER"/>
    <property type="match status" value="1"/>
</dbReference>
<evidence type="ECO:0000313" key="10">
    <source>
        <dbReference type="Proteomes" id="UP001589643"/>
    </source>
</evidence>
<keyword evidence="10" id="KW-1185">Reference proteome</keyword>
<dbReference type="InterPro" id="IPR035911">
    <property type="entry name" value="MurE/MurF_N"/>
</dbReference>
<comment type="PTM">
    <text evidence="4">Carboxylation is probably crucial for Mg(2+) binding and, consequently, for the gamma-phosphate positioning of ATP.</text>
</comment>
<dbReference type="SUPFAM" id="SSF63418">
    <property type="entry name" value="MurE/MurF N-terminal domain"/>
    <property type="match status" value="1"/>
</dbReference>
<comment type="cofactor">
    <cofactor evidence="4">
        <name>Mg(2+)</name>
        <dbReference type="ChEBI" id="CHEBI:18420"/>
    </cofactor>
</comment>
<dbReference type="GO" id="GO:0008765">
    <property type="term" value="F:UDP-N-acetylmuramoylalanyl-D-glutamate-2,6-diaminopimelate ligase activity"/>
    <property type="evidence" value="ECO:0007669"/>
    <property type="project" value="UniProtKB-EC"/>
</dbReference>
<feature type="binding site" evidence="4">
    <location>
        <begin position="111"/>
        <end position="117"/>
    </location>
    <ligand>
        <name>ATP</name>
        <dbReference type="ChEBI" id="CHEBI:30616"/>
    </ligand>
</feature>
<dbReference type="Gene3D" id="3.40.1390.10">
    <property type="entry name" value="MurE/MurF, N-terminal domain"/>
    <property type="match status" value="1"/>
</dbReference>
<keyword evidence="4 5" id="KW-0133">Cell shape</keyword>
<keyword evidence="4 5" id="KW-0961">Cell wall biogenesis/degradation</keyword>
<keyword evidence="4" id="KW-0547">Nucleotide-binding</keyword>
<dbReference type="InterPro" id="IPR005761">
    <property type="entry name" value="UDP-N-AcMur-Glu-dNH2Pim_ligase"/>
</dbReference>
<keyword evidence="3 4" id="KW-0131">Cell cycle</keyword>
<dbReference type="Pfam" id="PF08245">
    <property type="entry name" value="Mur_ligase_M"/>
    <property type="match status" value="1"/>
</dbReference>
<comment type="caution">
    <text evidence="9">The sequence shown here is derived from an EMBL/GenBank/DDBJ whole genome shotgun (WGS) entry which is preliminary data.</text>
</comment>
<evidence type="ECO:0000259" key="7">
    <source>
        <dbReference type="Pfam" id="PF02875"/>
    </source>
</evidence>
<evidence type="ECO:0000256" key="1">
    <source>
        <dbReference type="ARBA" id="ARBA00005898"/>
    </source>
</evidence>
<feature type="binding site" evidence="4">
    <location>
        <position position="186"/>
    </location>
    <ligand>
        <name>UDP-N-acetyl-alpha-D-muramoyl-L-alanyl-D-glutamate</name>
        <dbReference type="ChEBI" id="CHEBI:83900"/>
    </ligand>
</feature>
<evidence type="ECO:0000313" key="9">
    <source>
        <dbReference type="EMBL" id="MFB8894129.1"/>
    </source>
</evidence>
<feature type="domain" description="Mur ligase C-terminal" evidence="7">
    <location>
        <begin position="332"/>
        <end position="457"/>
    </location>
</feature>
<feature type="region of interest" description="Disordered" evidence="6">
    <location>
        <begin position="487"/>
        <end position="516"/>
    </location>
</feature>
<keyword evidence="4 9" id="KW-0436">Ligase</keyword>
<organism evidence="9 10">
    <name type="scientific">Microbacterium plantarum</name>
    <dbReference type="NCBI Taxonomy" id="1816425"/>
    <lineage>
        <taxon>Bacteria</taxon>
        <taxon>Bacillati</taxon>
        <taxon>Actinomycetota</taxon>
        <taxon>Actinomycetes</taxon>
        <taxon>Micrococcales</taxon>
        <taxon>Microbacteriaceae</taxon>
        <taxon>Microbacterium</taxon>
    </lineage>
</organism>
<name>A0ABV5EVZ1_9MICO</name>
<evidence type="ECO:0000256" key="2">
    <source>
        <dbReference type="ARBA" id="ARBA00022618"/>
    </source>
</evidence>
<keyword evidence="4" id="KW-0067">ATP-binding</keyword>
<dbReference type="InterPro" id="IPR013221">
    <property type="entry name" value="Mur_ligase_cen"/>
</dbReference>
<feature type="modified residue" description="N6-carboxylysine" evidence="4">
    <location>
        <position position="220"/>
    </location>
</feature>